<dbReference type="InterPro" id="IPR045152">
    <property type="entry name" value="EDC4-like"/>
</dbReference>
<feature type="region of interest" description="Disordered" evidence="6">
    <location>
        <begin position="1257"/>
        <end position="1281"/>
    </location>
</feature>
<dbReference type="InterPro" id="IPR015943">
    <property type="entry name" value="WD40/YVTN_repeat-like_dom_sf"/>
</dbReference>
<dbReference type="Gene3D" id="1.10.220.100">
    <property type="entry name" value="conserved c-terminal region of ge- 1"/>
    <property type="match status" value="1"/>
</dbReference>
<feature type="region of interest" description="Disordered" evidence="6">
    <location>
        <begin position="907"/>
        <end position="961"/>
    </location>
</feature>
<feature type="compositionally biased region" description="Basic and acidic residues" evidence="6">
    <location>
        <begin position="931"/>
        <end position="946"/>
    </location>
</feature>
<feature type="compositionally biased region" description="Low complexity" evidence="6">
    <location>
        <begin position="556"/>
        <end position="568"/>
    </location>
</feature>
<dbReference type="EMBL" id="JAAQHG020000009">
    <property type="protein sequence ID" value="KAL1587675.1"/>
    <property type="molecule type" value="Genomic_DNA"/>
</dbReference>
<comment type="caution">
    <text evidence="8">The sequence shown here is derived from an EMBL/GenBank/DDBJ whole genome shotgun (WGS) entry which is preliminary data.</text>
</comment>
<dbReference type="InterPro" id="IPR036322">
    <property type="entry name" value="WD40_repeat_dom_sf"/>
</dbReference>
<feature type="compositionally biased region" description="Polar residues" evidence="6">
    <location>
        <begin position="331"/>
        <end position="344"/>
    </location>
</feature>
<reference evidence="8 9" key="1">
    <citation type="journal article" date="2020" name="Microbiol. Resour. Announc.">
        <title>Draft Genome Sequence of a Cladosporium Species Isolated from the Mesophotic Ascidian Didemnum maculosum.</title>
        <authorList>
            <person name="Gioti A."/>
            <person name="Siaperas R."/>
            <person name="Nikolaivits E."/>
            <person name="Le Goff G."/>
            <person name="Ouazzani J."/>
            <person name="Kotoulas G."/>
            <person name="Topakas E."/>
        </authorList>
    </citation>
    <scope>NUCLEOTIDE SEQUENCE [LARGE SCALE GENOMIC DNA]</scope>
    <source>
        <strain evidence="8 9">TM138-S3</strain>
    </source>
</reference>
<dbReference type="GO" id="GO:0031087">
    <property type="term" value="P:deadenylation-independent decapping of nuclear-transcribed mRNA"/>
    <property type="evidence" value="ECO:0007669"/>
    <property type="project" value="InterPro"/>
</dbReference>
<feature type="region of interest" description="Disordered" evidence="6">
    <location>
        <begin position="1"/>
        <end position="89"/>
    </location>
</feature>
<dbReference type="Gene3D" id="2.130.10.10">
    <property type="entry name" value="YVTN repeat-like/Quinoprotein amine dehydrogenase"/>
    <property type="match status" value="1"/>
</dbReference>
<protein>
    <recommendedName>
        <fullName evidence="7">EDC4-like protein pdc1 beta-propeller domain-containing protein</fullName>
    </recommendedName>
</protein>
<dbReference type="PANTHER" id="PTHR15598:SF5">
    <property type="entry name" value="ENHANCER OF MRNA-DECAPPING PROTEIN 4"/>
    <property type="match status" value="1"/>
</dbReference>
<keyword evidence="3" id="KW-0963">Cytoplasm</keyword>
<feature type="compositionally biased region" description="Polar residues" evidence="6">
    <location>
        <begin position="952"/>
        <end position="961"/>
    </location>
</feature>
<evidence type="ECO:0000313" key="8">
    <source>
        <dbReference type="EMBL" id="KAL1587675.1"/>
    </source>
</evidence>
<dbReference type="Proteomes" id="UP000803884">
    <property type="component" value="Unassembled WGS sequence"/>
</dbReference>
<dbReference type="PANTHER" id="PTHR15598">
    <property type="entry name" value="ENHANCER OF MRNA-DECAPPING PROTEIN 4"/>
    <property type="match status" value="1"/>
</dbReference>
<feature type="compositionally biased region" description="Polar residues" evidence="6">
    <location>
        <begin position="63"/>
        <end position="86"/>
    </location>
</feature>
<evidence type="ECO:0000256" key="5">
    <source>
        <dbReference type="ARBA" id="ARBA00022737"/>
    </source>
</evidence>
<dbReference type="Pfam" id="PF24106">
    <property type="entry name" value="Beta-prop_EDC4L"/>
    <property type="match status" value="1"/>
</dbReference>
<evidence type="ECO:0000256" key="4">
    <source>
        <dbReference type="ARBA" id="ARBA00022574"/>
    </source>
</evidence>
<organism evidence="8 9">
    <name type="scientific">Cladosporium halotolerans</name>
    <dbReference type="NCBI Taxonomy" id="1052096"/>
    <lineage>
        <taxon>Eukaryota</taxon>
        <taxon>Fungi</taxon>
        <taxon>Dikarya</taxon>
        <taxon>Ascomycota</taxon>
        <taxon>Pezizomycotina</taxon>
        <taxon>Dothideomycetes</taxon>
        <taxon>Dothideomycetidae</taxon>
        <taxon>Cladosporiales</taxon>
        <taxon>Cladosporiaceae</taxon>
        <taxon>Cladosporium</taxon>
    </lineage>
</organism>
<proteinExistence type="inferred from homology"/>
<evidence type="ECO:0000256" key="6">
    <source>
        <dbReference type="SAM" id="MobiDB-lite"/>
    </source>
</evidence>
<dbReference type="GO" id="GO:0000932">
    <property type="term" value="C:P-body"/>
    <property type="evidence" value="ECO:0007669"/>
    <property type="project" value="UniProtKB-SubCell"/>
</dbReference>
<dbReference type="RefSeq" id="XP_069230780.1">
    <property type="nucleotide sequence ID" value="XM_069372074.1"/>
</dbReference>
<feature type="compositionally biased region" description="Low complexity" evidence="6">
    <location>
        <begin position="1017"/>
        <end position="1036"/>
    </location>
</feature>
<evidence type="ECO:0000256" key="1">
    <source>
        <dbReference type="ARBA" id="ARBA00004201"/>
    </source>
</evidence>
<comment type="subcellular location">
    <subcellularLocation>
        <location evidence="1">Cytoplasm</location>
        <location evidence="1">P-body</location>
    </subcellularLocation>
</comment>
<feature type="region of interest" description="Disordered" evidence="6">
    <location>
        <begin position="549"/>
        <end position="568"/>
    </location>
</feature>
<feature type="compositionally biased region" description="Low complexity" evidence="6">
    <location>
        <begin position="226"/>
        <end position="239"/>
    </location>
</feature>
<accession>A0AB34KVW7</accession>
<feature type="region of interest" description="Disordered" evidence="6">
    <location>
        <begin position="974"/>
        <end position="1036"/>
    </location>
</feature>
<evidence type="ECO:0000256" key="3">
    <source>
        <dbReference type="ARBA" id="ARBA00022490"/>
    </source>
</evidence>
<feature type="compositionally biased region" description="Polar residues" evidence="6">
    <location>
        <begin position="241"/>
        <end position="253"/>
    </location>
</feature>
<dbReference type="InterPro" id="IPR044938">
    <property type="entry name" value="EDC4_C_sf"/>
</dbReference>
<keyword evidence="5" id="KW-0677">Repeat</keyword>
<dbReference type="SUPFAM" id="SSF50978">
    <property type="entry name" value="WD40 repeat-like"/>
    <property type="match status" value="1"/>
</dbReference>
<dbReference type="GeneID" id="96004912"/>
<feature type="compositionally biased region" description="Pro residues" evidence="6">
    <location>
        <begin position="49"/>
        <end position="59"/>
    </location>
</feature>
<feature type="domain" description="EDC4-like protein pdc1 beta-propeller" evidence="7">
    <location>
        <begin position="564"/>
        <end position="787"/>
    </location>
</feature>
<feature type="region of interest" description="Disordered" evidence="6">
    <location>
        <begin position="221"/>
        <end position="262"/>
    </location>
</feature>
<evidence type="ECO:0000313" key="9">
    <source>
        <dbReference type="Proteomes" id="UP000803884"/>
    </source>
</evidence>
<comment type="similarity">
    <text evidence="2">Belongs to the WD repeat EDC4 family.</text>
</comment>
<name>A0AB34KVW7_9PEZI</name>
<evidence type="ECO:0000256" key="2">
    <source>
        <dbReference type="ARBA" id="ARBA00009639"/>
    </source>
</evidence>
<evidence type="ECO:0000259" key="7">
    <source>
        <dbReference type="Pfam" id="PF24106"/>
    </source>
</evidence>
<feature type="compositionally biased region" description="Polar residues" evidence="6">
    <location>
        <begin position="17"/>
        <end position="35"/>
    </location>
</feature>
<feature type="region of interest" description="Disordered" evidence="6">
    <location>
        <begin position="297"/>
        <end position="344"/>
    </location>
</feature>
<sequence length="1420" mass="154594">MSDELNDLFTRLKAQHASENSQQPPQMSFWTQSPPQHGYQPPSVSSPLFSPPAETPNPHHPSNVISPASRNSPFPTPGPHNQTQEQNRAHNLLNLLRSNGAQAPAEGGLMAGLQNVQTPDNLQRTPSAQQKNMLSTSDLVASLQRRPSAQAAPPADAAQAPKLFESTAGQANTQDFLLNLLTKPAKKASSAASQAGSTVSDLNKKANDISSVNKLAQSLADTSIQSSASPKPEASPANPLASPSDSVTLQAPQPTKGGIFSYVNPFDQLHESSPLNRTPQPQVQEKRIEILKHDRAVSDSLNGESSAPAAKHVKLSSPNNQPAPQAPETVKSPQSVSKKLEEVSSQVQDEAAQALATAIKKEAPALAKSKEVVVPVVEKQAGDETVDTDWSTAEDEDTKQEEDAKVEVFNFPMKPFVTLQLTSHRAARPFRPSTWESATPIARLKKEFSHDDRALATASQSHIIYAVVPNEKKPDTGLKIIRQEDGKNKHVWAKTGERLCNVQVSSFTQSDVESVLATGVNGTIFYTTLAKSRGDLFDDDNVEAQGFIMSPPPNSDEPSSSSTFGTSSAIKTRAKLSNRHSDQYFAVARGRQIHLIAPEIVKDRAYTDRNTNVVHTEKYLAEHSLSINTAKAGKDFCFSEDDTTLISLDKVGKVKFWDIRSLTSAIDPDGQGSFDKAPRSELKEPMFSFAAGASPLHPDDKMSPSSVMLLDKDRPCAKGVALRYLLVGFQQNHILQLWDLGLGKCVQELRFPESPGSTNAMCTVNYHPKSGIICVSHPGRNSIYFIHLSAPRYNLPQMSQAAYINLLSRQDQSLPRPESTAIMSGMREYSLGKVGDLRSVDMLKTPFPASNQPEDAALETLFELYIEHSKGVVGMLIKRDDLGWDAKGKMVKPKDAIEAGVVKVGELTPSRPAESSNTSQPELPVHKPVKSKKERETTKPEPKVQVKEAPQPASTQATNGNAPLAQAEPFRQVPEAPSATNPPLMTPDSYAMAAQKAKSPSHEREAETPAPAPAQEPSPKASAPSAKPTATPAVPTAVDTNMQDFLTKEFTGLYQKLDQDKRVADASSAAKQDAILRLVSSTLTENVESTLHKIVSTSIESKVVPHLTNNTSKVIERKLSETLNKQVGDSMAKELKAAVPAAISAALRDGQVTRALSAHIVDEVTKQVKMDMGGLVQRSMQTVQTNMASQMTQSSQSTQKAILDVESKLSANIREMSQHQSKQNEMLAQLTSSVRDLASMVQSMKTEHGRLLDQLSQQPHAPQAAQRGVEPEPETSSTGEPTEIARLTQMLKETNYQQATIEWLQSPNQAELFDNLFMYLNPLYLQQVSSLVALSVSAAITSSFETNVDKRLDWLGTIVSNIDTADPDIRDVAPKIMDVLHQRLQGAYMQLAESEPRDDHALRKMFALTRQIVDVRTMLG</sequence>
<gene>
    <name evidence="8" type="ORF">WHR41_03468</name>
</gene>
<dbReference type="InterPro" id="IPR055393">
    <property type="entry name" value="Beta-prop_EDC4L"/>
</dbReference>
<keyword evidence="9" id="KW-1185">Reference proteome</keyword>
<keyword evidence="4" id="KW-0853">WD repeat</keyword>